<evidence type="ECO:0000313" key="2">
    <source>
        <dbReference type="EMBL" id="KAF5581356.1"/>
    </source>
</evidence>
<reference evidence="2 3" key="1">
    <citation type="submission" date="2020-05" db="EMBL/GenBank/DDBJ databases">
        <title>Identification and distribution of gene clusters putatively required for synthesis of sphingolipid metabolism inhibitors in phylogenetically diverse species of the filamentous fungus Fusarium.</title>
        <authorList>
            <person name="Kim H.-S."/>
            <person name="Busman M."/>
            <person name="Brown D.W."/>
            <person name="Divon H."/>
            <person name="Uhlig S."/>
            <person name="Proctor R.H."/>
        </authorList>
    </citation>
    <scope>NUCLEOTIDE SEQUENCE [LARGE SCALE GENOMIC DNA]</scope>
    <source>
        <strain evidence="2 3">NRRL 25211</strain>
    </source>
</reference>
<keyword evidence="3" id="KW-1185">Reference proteome</keyword>
<dbReference type="AlphaFoldDB" id="A0A8H5KZJ6"/>
<organism evidence="2 3">
    <name type="scientific">Fusarium pseudoanthophilum</name>
    <dbReference type="NCBI Taxonomy" id="48495"/>
    <lineage>
        <taxon>Eukaryota</taxon>
        <taxon>Fungi</taxon>
        <taxon>Dikarya</taxon>
        <taxon>Ascomycota</taxon>
        <taxon>Pezizomycotina</taxon>
        <taxon>Sordariomycetes</taxon>
        <taxon>Hypocreomycetidae</taxon>
        <taxon>Hypocreales</taxon>
        <taxon>Nectriaceae</taxon>
        <taxon>Fusarium</taxon>
        <taxon>Fusarium fujikuroi species complex</taxon>
    </lineage>
</organism>
<proteinExistence type="predicted"/>
<evidence type="ECO:0000256" key="1">
    <source>
        <dbReference type="SAM" id="MobiDB-lite"/>
    </source>
</evidence>
<dbReference type="Proteomes" id="UP000544095">
    <property type="component" value="Unassembled WGS sequence"/>
</dbReference>
<protein>
    <submittedName>
        <fullName evidence="2">Uncharacterized protein</fullName>
    </submittedName>
</protein>
<sequence length="401" mass="44161">MLEEKCLEAIVITSAKPIYHLLEGSSAKAAADLLDQPPSLQHTATAEALALMLRRQAEDNLVWDKAPEHLVRQFTQPHIHTEFLVHNGSSLNKISGLIIPLATILDKISVSVADVSADDEIALSTLHAFEVMDLSGLGYHGKGSDELGENLQDRDLAKKPAMHIRDVFSEIRHIRLDFDWSEMHPTATNKLPPLSVQLSMNRARHRWRSIYVRKPSSNMTVCLTKMVKTSASAPQVLDLFQHVHGNRGFGVPDLDDPTNEPAVAPITQYDNPAPDKYKKAPKFQSKAGQSVEPEPTPTSAKVAWTASQNKLVVARVVPWKREFANLQRVTGAEPAVTQTEGHSLASNVDMAAMAHHLDAFRARQFENSHPSCVFASLSAYARGIAQADKQTWSEAIAACNE</sequence>
<dbReference type="EMBL" id="JAAOAR010000472">
    <property type="protein sequence ID" value="KAF5581356.1"/>
    <property type="molecule type" value="Genomic_DNA"/>
</dbReference>
<feature type="region of interest" description="Disordered" evidence="1">
    <location>
        <begin position="268"/>
        <end position="297"/>
    </location>
</feature>
<name>A0A8H5KZJ6_9HYPO</name>
<gene>
    <name evidence="2" type="ORF">FPANT_8969</name>
</gene>
<accession>A0A8H5KZJ6</accession>
<evidence type="ECO:0000313" key="3">
    <source>
        <dbReference type="Proteomes" id="UP000544095"/>
    </source>
</evidence>
<comment type="caution">
    <text evidence="2">The sequence shown here is derived from an EMBL/GenBank/DDBJ whole genome shotgun (WGS) entry which is preliminary data.</text>
</comment>